<dbReference type="Gene3D" id="3.40.190.150">
    <property type="entry name" value="Bordetella uptake gene, domain 1"/>
    <property type="match status" value="1"/>
</dbReference>
<protein>
    <submittedName>
        <fullName evidence="3">Tripartite tricarboxylate transporter substrate binding protein</fullName>
    </submittedName>
</protein>
<evidence type="ECO:0000256" key="1">
    <source>
        <dbReference type="ARBA" id="ARBA00006987"/>
    </source>
</evidence>
<organism evidence="3 4">
    <name type="scientific">Rhodovarius crocodyli</name>
    <dbReference type="NCBI Taxonomy" id="1979269"/>
    <lineage>
        <taxon>Bacteria</taxon>
        <taxon>Pseudomonadati</taxon>
        <taxon>Pseudomonadota</taxon>
        <taxon>Alphaproteobacteria</taxon>
        <taxon>Acetobacterales</taxon>
        <taxon>Roseomonadaceae</taxon>
        <taxon>Rhodovarius</taxon>
    </lineage>
</organism>
<name>A0A437MIF0_9PROT</name>
<dbReference type="PIRSF" id="PIRSF017082">
    <property type="entry name" value="YflP"/>
    <property type="match status" value="1"/>
</dbReference>
<evidence type="ECO:0000313" key="3">
    <source>
        <dbReference type="EMBL" id="RVT97420.1"/>
    </source>
</evidence>
<dbReference type="Proteomes" id="UP000282957">
    <property type="component" value="Unassembled WGS sequence"/>
</dbReference>
<feature type="region of interest" description="Disordered" evidence="2">
    <location>
        <begin position="1"/>
        <end position="44"/>
    </location>
</feature>
<comment type="similarity">
    <text evidence="1">Belongs to the UPF0065 (bug) family.</text>
</comment>
<evidence type="ECO:0000256" key="2">
    <source>
        <dbReference type="SAM" id="MobiDB-lite"/>
    </source>
</evidence>
<dbReference type="PANTHER" id="PTHR42928:SF5">
    <property type="entry name" value="BLR1237 PROTEIN"/>
    <property type="match status" value="1"/>
</dbReference>
<evidence type="ECO:0000313" key="4">
    <source>
        <dbReference type="Proteomes" id="UP000282957"/>
    </source>
</evidence>
<dbReference type="SUPFAM" id="SSF53850">
    <property type="entry name" value="Periplasmic binding protein-like II"/>
    <property type="match status" value="1"/>
</dbReference>
<dbReference type="AlphaFoldDB" id="A0A437MIF0"/>
<accession>A0A437MIF0</accession>
<reference evidence="3 4" key="1">
    <citation type="submission" date="2019-01" db="EMBL/GenBank/DDBJ databases">
        <authorList>
            <person name="Chen W.-M."/>
        </authorList>
    </citation>
    <scope>NUCLEOTIDE SEQUENCE [LARGE SCALE GENOMIC DNA]</scope>
    <source>
        <strain evidence="3 4">CCP-6</strain>
    </source>
</reference>
<sequence>MCRRRTRPPRPPAASPWRGPPHDLPHASGRAGAGRRPFPDLDPRTDRMIFPRRALLGAPLLAFPALAQEGYPNRPIRYISPYPPGATNDNTSRLMSRALTQRLGVPVVVENRAGAGGSVGSRLVAGAAPDGYTLLNVSAGNLTVVPHLGHAGYDPLRDFTPVALTGDSFSLFAVHPSLPVRNIAELVAYAKANPGKLNYSSAGIGTAGHFRGALLAEEAGIDIVHVPFPGSAPAANALVAGDVHMMFDPIAAPHVRGGRARAIAVFGDGRWDEFGDVPNAVEQGVGLEWPSVGWFGLFAPARTPAHVVETLNAHFNAALEEPEVVAALLRFGLRPRTANPAELGERVRREHAAVGDALRRLHIA</sequence>
<dbReference type="EMBL" id="SACL01000002">
    <property type="protein sequence ID" value="RVT97420.1"/>
    <property type="molecule type" value="Genomic_DNA"/>
</dbReference>
<dbReference type="InterPro" id="IPR042100">
    <property type="entry name" value="Bug_dom1"/>
</dbReference>
<keyword evidence="4" id="KW-1185">Reference proteome</keyword>
<dbReference type="InterPro" id="IPR005064">
    <property type="entry name" value="BUG"/>
</dbReference>
<dbReference type="Pfam" id="PF03401">
    <property type="entry name" value="TctC"/>
    <property type="match status" value="1"/>
</dbReference>
<dbReference type="PANTHER" id="PTHR42928">
    <property type="entry name" value="TRICARBOXYLATE-BINDING PROTEIN"/>
    <property type="match status" value="1"/>
</dbReference>
<dbReference type="OrthoDB" id="8443386at2"/>
<dbReference type="CDD" id="cd07012">
    <property type="entry name" value="PBP2_Bug_TTT"/>
    <property type="match status" value="1"/>
</dbReference>
<comment type="caution">
    <text evidence="3">The sequence shown here is derived from an EMBL/GenBank/DDBJ whole genome shotgun (WGS) entry which is preliminary data.</text>
</comment>
<proteinExistence type="inferred from homology"/>
<gene>
    <name evidence="3" type="ORF">EOD42_06190</name>
</gene>
<dbReference type="Gene3D" id="3.40.190.10">
    <property type="entry name" value="Periplasmic binding protein-like II"/>
    <property type="match status" value="1"/>
</dbReference>